<dbReference type="AlphaFoldDB" id="A0A6B2JPM9"/>
<comment type="caution">
    <text evidence="3">The sequence shown here is derived from an EMBL/GenBank/DDBJ whole genome shotgun (WGS) entry which is preliminary data.</text>
</comment>
<evidence type="ECO:0000259" key="2">
    <source>
        <dbReference type="Pfam" id="PF12697"/>
    </source>
</evidence>
<dbReference type="PANTHER" id="PTHR43798">
    <property type="entry name" value="MONOACYLGLYCEROL LIPASE"/>
    <property type="match status" value="1"/>
</dbReference>
<reference evidence="3 4" key="1">
    <citation type="submission" date="2020-02" db="EMBL/GenBank/DDBJ databases">
        <title>Pseudoroseicyclus tamarix, sp. nov., isolated from offshore sediment of a Tamarix chinensis forest.</title>
        <authorList>
            <person name="Gai Y."/>
        </authorList>
    </citation>
    <scope>NUCLEOTIDE SEQUENCE [LARGE SCALE GENOMIC DNA]</scope>
    <source>
        <strain evidence="3 4">CLL3-39</strain>
    </source>
</reference>
<dbReference type="InterPro" id="IPR029058">
    <property type="entry name" value="AB_hydrolase_fold"/>
</dbReference>
<protein>
    <submittedName>
        <fullName evidence="3">Alpha/beta fold hydrolase</fullName>
    </submittedName>
</protein>
<dbReference type="Pfam" id="PF12697">
    <property type="entry name" value="Abhydrolase_6"/>
    <property type="match status" value="1"/>
</dbReference>
<proteinExistence type="predicted"/>
<dbReference type="SUPFAM" id="SSF53474">
    <property type="entry name" value="alpha/beta-Hydrolases"/>
    <property type="match status" value="1"/>
</dbReference>
<organism evidence="3 4">
    <name type="scientific">Pseudoroseicyclus tamaricis</name>
    <dbReference type="NCBI Taxonomy" id="2705421"/>
    <lineage>
        <taxon>Bacteria</taxon>
        <taxon>Pseudomonadati</taxon>
        <taxon>Pseudomonadota</taxon>
        <taxon>Alphaproteobacteria</taxon>
        <taxon>Rhodobacterales</taxon>
        <taxon>Paracoccaceae</taxon>
        <taxon>Pseudoroseicyclus</taxon>
    </lineage>
</organism>
<evidence type="ECO:0000313" key="4">
    <source>
        <dbReference type="Proteomes" id="UP000474757"/>
    </source>
</evidence>
<gene>
    <name evidence="3" type="ORF">GZA08_06605</name>
</gene>
<dbReference type="InterPro" id="IPR000073">
    <property type="entry name" value="AB_hydrolase_1"/>
</dbReference>
<sequence>MGLLVVLIVALALTLAVRQQRARAEAAFPPEGRLIEVAGRQVHAVEAGSGPTVILVHGAGGNLRDFTFDLAGRLEGRYHVVAFDRPGLGHSEALPGTPSPTEQARQLEAAAEAMGLGPAVIVGHSYGGAVAMAWGQVAPERAAAIVTLAGATMPWEGPYAAFYHATGSWWARWTTAPLISAFAGKRQIAASLEGIFAPQPAPPGYVDHVGAALTLRRASLAANGRQVLALREDLAEQSARYGQMRMPVEIIHGTADRTVDLDIHARGMLRLLPDANLTVLEGVGHMPHHADPEATVAAIDRAAARAGLI</sequence>
<dbReference type="EMBL" id="JAAGAB010000002">
    <property type="protein sequence ID" value="NDV00637.1"/>
    <property type="molecule type" value="Genomic_DNA"/>
</dbReference>
<dbReference type="GO" id="GO:0016020">
    <property type="term" value="C:membrane"/>
    <property type="evidence" value="ECO:0007669"/>
    <property type="project" value="TreeGrafter"/>
</dbReference>
<feature type="domain" description="AB hydrolase-1" evidence="2">
    <location>
        <begin position="53"/>
        <end position="298"/>
    </location>
</feature>
<keyword evidence="1 3" id="KW-0378">Hydrolase</keyword>
<dbReference type="GO" id="GO:0016787">
    <property type="term" value="F:hydrolase activity"/>
    <property type="evidence" value="ECO:0007669"/>
    <property type="project" value="UniProtKB-KW"/>
</dbReference>
<dbReference type="PRINTS" id="PR00111">
    <property type="entry name" value="ABHYDROLASE"/>
</dbReference>
<keyword evidence="4" id="KW-1185">Reference proteome</keyword>
<evidence type="ECO:0000313" key="3">
    <source>
        <dbReference type="EMBL" id="NDV00637.1"/>
    </source>
</evidence>
<dbReference type="InterPro" id="IPR050266">
    <property type="entry name" value="AB_hydrolase_sf"/>
</dbReference>
<accession>A0A6B2JPM9</accession>
<evidence type="ECO:0000256" key="1">
    <source>
        <dbReference type="ARBA" id="ARBA00022801"/>
    </source>
</evidence>
<dbReference type="Gene3D" id="3.40.50.1820">
    <property type="entry name" value="alpha/beta hydrolase"/>
    <property type="match status" value="1"/>
</dbReference>
<dbReference type="Proteomes" id="UP000474757">
    <property type="component" value="Unassembled WGS sequence"/>
</dbReference>
<name>A0A6B2JPM9_9RHOB</name>
<dbReference type="PANTHER" id="PTHR43798:SF31">
    <property type="entry name" value="AB HYDROLASE SUPERFAMILY PROTEIN YCLE"/>
    <property type="match status" value="1"/>
</dbReference>
<dbReference type="RefSeq" id="WP_163891322.1">
    <property type="nucleotide sequence ID" value="NZ_JAAFYS010000002.1"/>
</dbReference>